<dbReference type="Pfam" id="PF01551">
    <property type="entry name" value="Peptidase_M23"/>
    <property type="match status" value="1"/>
</dbReference>
<keyword evidence="1" id="KW-0732">Signal</keyword>
<evidence type="ECO:0000256" key="1">
    <source>
        <dbReference type="ARBA" id="ARBA00022729"/>
    </source>
</evidence>
<dbReference type="GO" id="GO:0004222">
    <property type="term" value="F:metalloendopeptidase activity"/>
    <property type="evidence" value="ECO:0007669"/>
    <property type="project" value="TreeGrafter"/>
</dbReference>
<dbReference type="CDD" id="cd12797">
    <property type="entry name" value="M23_peptidase"/>
    <property type="match status" value="1"/>
</dbReference>
<accession>A0A1G7YQW5</accession>
<dbReference type="InterPro" id="IPR036779">
    <property type="entry name" value="LysM_dom_sf"/>
</dbReference>
<dbReference type="Gene3D" id="2.20.230.10">
    <property type="entry name" value="Resuscitation-promoting factor rpfb"/>
    <property type="match status" value="1"/>
</dbReference>
<evidence type="ECO:0000259" key="3">
    <source>
        <dbReference type="PROSITE" id="PS51782"/>
    </source>
</evidence>
<organism evidence="4 5">
    <name type="scientific">Desulfosporosinus hippei DSM 8344</name>
    <dbReference type="NCBI Taxonomy" id="1121419"/>
    <lineage>
        <taxon>Bacteria</taxon>
        <taxon>Bacillati</taxon>
        <taxon>Bacillota</taxon>
        <taxon>Clostridia</taxon>
        <taxon>Eubacteriales</taxon>
        <taxon>Desulfitobacteriaceae</taxon>
        <taxon>Desulfosporosinus</taxon>
    </lineage>
</organism>
<dbReference type="PROSITE" id="PS51109">
    <property type="entry name" value="G5"/>
    <property type="match status" value="1"/>
</dbReference>
<dbReference type="RefSeq" id="WP_092332486.1">
    <property type="nucleotide sequence ID" value="NZ_FNCP01000008.1"/>
</dbReference>
<dbReference type="InterPro" id="IPR011055">
    <property type="entry name" value="Dup_hybrid_motif"/>
</dbReference>
<evidence type="ECO:0000313" key="4">
    <source>
        <dbReference type="EMBL" id="SDG98280.1"/>
    </source>
</evidence>
<proteinExistence type="predicted"/>
<dbReference type="AlphaFoldDB" id="A0A1G7YQW5"/>
<dbReference type="Pfam" id="PF07501">
    <property type="entry name" value="G5"/>
    <property type="match status" value="1"/>
</dbReference>
<gene>
    <name evidence="4" type="ORF">SAMN05443529_108117</name>
</gene>
<reference evidence="5" key="1">
    <citation type="submission" date="2016-10" db="EMBL/GenBank/DDBJ databases">
        <authorList>
            <person name="Varghese N."/>
            <person name="Submissions S."/>
        </authorList>
    </citation>
    <scope>NUCLEOTIDE SEQUENCE [LARGE SCALE GENOMIC DNA]</scope>
    <source>
        <strain evidence="5">DSM 8344</strain>
    </source>
</reference>
<dbReference type="SMART" id="SM01208">
    <property type="entry name" value="G5"/>
    <property type="match status" value="1"/>
</dbReference>
<dbReference type="InterPro" id="IPR018392">
    <property type="entry name" value="LysM"/>
</dbReference>
<dbReference type="InterPro" id="IPR011098">
    <property type="entry name" value="G5_dom"/>
</dbReference>
<dbReference type="SMART" id="SM00257">
    <property type="entry name" value="LysM"/>
    <property type="match status" value="1"/>
</dbReference>
<dbReference type="EMBL" id="FNCP01000008">
    <property type="protein sequence ID" value="SDG98280.1"/>
    <property type="molecule type" value="Genomic_DNA"/>
</dbReference>
<dbReference type="Proteomes" id="UP000198656">
    <property type="component" value="Unassembled WGS sequence"/>
</dbReference>
<evidence type="ECO:0000313" key="5">
    <source>
        <dbReference type="Proteomes" id="UP000198656"/>
    </source>
</evidence>
<protein>
    <submittedName>
        <fullName evidence="4">Murein DD-endopeptidase MepM and murein hydrolase activator NlpD, contain LysM domain</fullName>
    </submittedName>
</protein>
<dbReference type="OrthoDB" id="9814460at2"/>
<dbReference type="SUPFAM" id="SSF51261">
    <property type="entry name" value="Duplicated hybrid motif"/>
    <property type="match status" value="1"/>
</dbReference>
<keyword evidence="5" id="KW-1185">Reference proteome</keyword>
<dbReference type="InterPro" id="IPR016047">
    <property type="entry name" value="M23ase_b-sheet_dom"/>
</dbReference>
<dbReference type="InterPro" id="IPR050570">
    <property type="entry name" value="Cell_wall_metabolism_enzyme"/>
</dbReference>
<dbReference type="Gene3D" id="3.10.350.10">
    <property type="entry name" value="LysM domain"/>
    <property type="match status" value="1"/>
</dbReference>
<dbReference type="Pfam" id="PF01476">
    <property type="entry name" value="LysM"/>
    <property type="match status" value="1"/>
</dbReference>
<evidence type="ECO:0000259" key="2">
    <source>
        <dbReference type="PROSITE" id="PS51109"/>
    </source>
</evidence>
<dbReference type="Gene3D" id="2.70.70.10">
    <property type="entry name" value="Glucose Permease (Domain IIA)"/>
    <property type="match status" value="1"/>
</dbReference>
<feature type="domain" description="G5" evidence="2">
    <location>
        <begin position="261"/>
        <end position="341"/>
    </location>
</feature>
<keyword evidence="4" id="KW-0378">Hydrolase</keyword>
<dbReference type="PROSITE" id="PS51782">
    <property type="entry name" value="LYSM"/>
    <property type="match status" value="1"/>
</dbReference>
<dbReference type="PANTHER" id="PTHR21666:SF270">
    <property type="entry name" value="MUREIN HYDROLASE ACTIVATOR ENVC"/>
    <property type="match status" value="1"/>
</dbReference>
<dbReference type="SUPFAM" id="SSF54106">
    <property type="entry name" value="LysM domain"/>
    <property type="match status" value="1"/>
</dbReference>
<feature type="domain" description="LysM" evidence="3">
    <location>
        <begin position="209"/>
        <end position="254"/>
    </location>
</feature>
<name>A0A1G7YQW5_9FIRM</name>
<dbReference type="STRING" id="1121419.SAMN05443529_108117"/>
<sequence>MKKASDLPFKQYLDVLKAKIFTLKNITWKSPKVIGGSILLMLLMGSGIVYLNSTTSAVYVVVNGEKVGLLESQQQAGAMIDEILSEKGAPIGVAAKTHDSITFSSVRIKNSEYRALSKSTLEADISYYVDGAAVKVNNEPIFVLAKAEDGERLLKEFQEYYAKPSEKNQVTSVSFVEEVETEPVEVPLDQALSYEQALEKLKQGNLQKIEYTIQENDSWWLIARKNDMKTKEVLASNPGANEDTILKLGKKITLEKVAPYITVVCEGVRTDIETIPFDVVTKTDSSLSSGQTKVKQAGSDGEKEVQYAYVQKNEKVVTQTVKDEKVLKTAVSQIIEKGPQQVTVAYSRGSGSTVSGVSWPLRGPITSYYGYRHSEFHTGIDIDGDQGDPYTAAAAGKVVSAGWSGNYGYTILIDHGNGVMTRYAHSTKLLVSAGARVTKGQTIGLVGSTGRSTGSHLHFEVIINGDTVNPLNSLR</sequence>
<dbReference type="CDD" id="cd00118">
    <property type="entry name" value="LysM"/>
    <property type="match status" value="1"/>
</dbReference>
<dbReference type="PANTHER" id="PTHR21666">
    <property type="entry name" value="PEPTIDASE-RELATED"/>
    <property type="match status" value="1"/>
</dbReference>